<evidence type="ECO:0000256" key="1">
    <source>
        <dbReference type="ARBA" id="ARBA00005466"/>
    </source>
</evidence>
<evidence type="ECO:0000259" key="5">
    <source>
        <dbReference type="PROSITE" id="PS51387"/>
    </source>
</evidence>
<comment type="similarity">
    <text evidence="1">Belongs to the oxygen-dependent FAD-linked oxidoreductase family.</text>
</comment>
<sequence>MQSHPSCPDDVFPGDAAYWAELSHYWSKSLAELRPACVVQPATAAQVAAVVRVLNYGNHTSVRFAVKSGGHDPNAGHASVDGGVLVALRHMKGVRYDAGEGVAYVKPGGTWNDVIGALEPYGVTVVGGRLGIVGVGGYLLQGGLSFLSAQHGLAADSIIGWETVMANGTVVNITQETHPELAFTIKTRPMGKIWGGVRLYRRNRREQLQAALHDFITAGAEDPKAAIIFADFFMYKNWGVYMVFFFYDGEIPPPAGPFAEMLRVPATADFTSTKKYSSMLWSNGFLADWIKGRVLFRTFTLPAIPSNPRVYDEIATQWRRIMLGGYLDRLRSFPSQCSVEFQPLPAAVGRQSERAGGNAMGLRAADPDRVVLNLQCMWQRARDDAAVRALAAEMTEWLAGRLPAWNMQAGAGEVGVEEAGETAAAYMPLFMNDAMSDQDVLRSYRGYDEFRELQRSVDPEGMFRNRVGGYRY</sequence>
<dbReference type="InterPro" id="IPR006094">
    <property type="entry name" value="Oxid_FAD_bind_N"/>
</dbReference>
<feature type="domain" description="FAD-binding PCMH-type" evidence="5">
    <location>
        <begin position="31"/>
        <end position="237"/>
    </location>
</feature>
<dbReference type="Pfam" id="PF01565">
    <property type="entry name" value="FAD_binding_4"/>
    <property type="match status" value="1"/>
</dbReference>
<dbReference type="PROSITE" id="PS51387">
    <property type="entry name" value="FAD_PCMH"/>
    <property type="match status" value="1"/>
</dbReference>
<comment type="caution">
    <text evidence="6">The sequence shown here is derived from an EMBL/GenBank/DDBJ whole genome shotgun (WGS) entry which is preliminary data.</text>
</comment>
<dbReference type="Proteomes" id="UP001396898">
    <property type="component" value="Unassembled WGS sequence"/>
</dbReference>
<dbReference type="PANTHER" id="PTHR42973">
    <property type="entry name" value="BINDING OXIDOREDUCTASE, PUTATIVE (AFU_ORTHOLOGUE AFUA_1G17690)-RELATED"/>
    <property type="match status" value="1"/>
</dbReference>
<keyword evidence="4" id="KW-0560">Oxidoreductase</keyword>
<dbReference type="InterPro" id="IPR016171">
    <property type="entry name" value="Vanillyl_alc_oxidase_C-sub2"/>
</dbReference>
<dbReference type="InterPro" id="IPR050416">
    <property type="entry name" value="FAD-linked_Oxidoreductase"/>
</dbReference>
<dbReference type="InterPro" id="IPR016169">
    <property type="entry name" value="FAD-bd_PCMH_sub2"/>
</dbReference>
<name>A0ABR1SA76_9PEZI</name>
<evidence type="ECO:0000313" key="6">
    <source>
        <dbReference type="EMBL" id="KAK8028258.1"/>
    </source>
</evidence>
<dbReference type="InterPro" id="IPR016166">
    <property type="entry name" value="FAD-bd_PCMH"/>
</dbReference>
<evidence type="ECO:0000313" key="7">
    <source>
        <dbReference type="Proteomes" id="UP001396898"/>
    </source>
</evidence>
<keyword evidence="3" id="KW-0274">FAD</keyword>
<dbReference type="EMBL" id="JAQQWI010000007">
    <property type="protein sequence ID" value="KAK8028258.1"/>
    <property type="molecule type" value="Genomic_DNA"/>
</dbReference>
<dbReference type="PANTHER" id="PTHR42973:SF13">
    <property type="entry name" value="FAD-BINDING PCMH-TYPE DOMAIN-CONTAINING PROTEIN"/>
    <property type="match status" value="1"/>
</dbReference>
<protein>
    <recommendedName>
        <fullName evidence="5">FAD-binding PCMH-type domain-containing protein</fullName>
    </recommendedName>
</protein>
<dbReference type="InterPro" id="IPR036318">
    <property type="entry name" value="FAD-bd_PCMH-like_sf"/>
</dbReference>
<keyword evidence="7" id="KW-1185">Reference proteome</keyword>
<evidence type="ECO:0000256" key="3">
    <source>
        <dbReference type="ARBA" id="ARBA00022827"/>
    </source>
</evidence>
<organism evidence="6 7">
    <name type="scientific">Apiospora marii</name>
    <dbReference type="NCBI Taxonomy" id="335849"/>
    <lineage>
        <taxon>Eukaryota</taxon>
        <taxon>Fungi</taxon>
        <taxon>Dikarya</taxon>
        <taxon>Ascomycota</taxon>
        <taxon>Pezizomycotina</taxon>
        <taxon>Sordariomycetes</taxon>
        <taxon>Xylariomycetidae</taxon>
        <taxon>Amphisphaeriales</taxon>
        <taxon>Apiosporaceae</taxon>
        <taxon>Apiospora</taxon>
    </lineage>
</organism>
<reference evidence="6 7" key="1">
    <citation type="submission" date="2023-01" db="EMBL/GenBank/DDBJ databases">
        <title>Analysis of 21 Apiospora genomes using comparative genomics revels a genus with tremendous synthesis potential of carbohydrate active enzymes and secondary metabolites.</title>
        <authorList>
            <person name="Sorensen T."/>
        </authorList>
    </citation>
    <scope>NUCLEOTIDE SEQUENCE [LARGE SCALE GENOMIC DNA]</scope>
    <source>
        <strain evidence="6 7">CBS 20057</strain>
    </source>
</reference>
<evidence type="ECO:0000256" key="4">
    <source>
        <dbReference type="ARBA" id="ARBA00023002"/>
    </source>
</evidence>
<dbReference type="Gene3D" id="1.10.45.10">
    <property type="entry name" value="Vanillyl-alcohol Oxidase, Chain A, domain 4"/>
    <property type="match status" value="1"/>
</dbReference>
<gene>
    <name evidence="6" type="ORF">PG991_005314</name>
</gene>
<keyword evidence="2" id="KW-0285">Flavoprotein</keyword>
<dbReference type="Gene3D" id="3.30.465.10">
    <property type="match status" value="1"/>
</dbReference>
<proteinExistence type="inferred from homology"/>
<accession>A0ABR1SA76</accession>
<dbReference type="SUPFAM" id="SSF56176">
    <property type="entry name" value="FAD-binding/transporter-associated domain-like"/>
    <property type="match status" value="1"/>
</dbReference>
<evidence type="ECO:0000256" key="2">
    <source>
        <dbReference type="ARBA" id="ARBA00022630"/>
    </source>
</evidence>